<proteinExistence type="predicted"/>
<evidence type="ECO:0000313" key="1">
    <source>
        <dbReference type="EMBL" id="GBP48500.1"/>
    </source>
</evidence>
<comment type="caution">
    <text evidence="1">The sequence shown here is derived from an EMBL/GenBank/DDBJ whole genome shotgun (WGS) entry which is preliminary data.</text>
</comment>
<reference evidence="1 2" key="1">
    <citation type="journal article" date="2019" name="Commun. Biol.">
        <title>The bagworm genome reveals a unique fibroin gene that provides high tensile strength.</title>
        <authorList>
            <person name="Kono N."/>
            <person name="Nakamura H."/>
            <person name="Ohtoshi R."/>
            <person name="Tomita M."/>
            <person name="Numata K."/>
            <person name="Arakawa K."/>
        </authorList>
    </citation>
    <scope>NUCLEOTIDE SEQUENCE [LARGE SCALE GENOMIC DNA]</scope>
</reference>
<sequence>MHTVATHVSVIPYNITSNCSVRFTNDILSLPTKVPLLPEGVHVADIVAEARGVPAPEGQHLLTQFRHKLLSLRPSASPD</sequence>
<name>A0A4C1WC68_EUMVA</name>
<dbReference type="Proteomes" id="UP000299102">
    <property type="component" value="Unassembled WGS sequence"/>
</dbReference>
<dbReference type="AlphaFoldDB" id="A0A4C1WC68"/>
<organism evidence="1 2">
    <name type="scientific">Eumeta variegata</name>
    <name type="common">Bagworm moth</name>
    <name type="synonym">Eumeta japonica</name>
    <dbReference type="NCBI Taxonomy" id="151549"/>
    <lineage>
        <taxon>Eukaryota</taxon>
        <taxon>Metazoa</taxon>
        <taxon>Ecdysozoa</taxon>
        <taxon>Arthropoda</taxon>
        <taxon>Hexapoda</taxon>
        <taxon>Insecta</taxon>
        <taxon>Pterygota</taxon>
        <taxon>Neoptera</taxon>
        <taxon>Endopterygota</taxon>
        <taxon>Lepidoptera</taxon>
        <taxon>Glossata</taxon>
        <taxon>Ditrysia</taxon>
        <taxon>Tineoidea</taxon>
        <taxon>Psychidae</taxon>
        <taxon>Oiketicinae</taxon>
        <taxon>Eumeta</taxon>
    </lineage>
</organism>
<evidence type="ECO:0000313" key="2">
    <source>
        <dbReference type="Proteomes" id="UP000299102"/>
    </source>
</evidence>
<gene>
    <name evidence="1" type="ORF">EVAR_16169_1</name>
</gene>
<protein>
    <submittedName>
        <fullName evidence="1">Uncharacterized protein</fullName>
    </submittedName>
</protein>
<dbReference type="EMBL" id="BGZK01000525">
    <property type="protein sequence ID" value="GBP48500.1"/>
    <property type="molecule type" value="Genomic_DNA"/>
</dbReference>
<accession>A0A4C1WC68</accession>
<keyword evidence="2" id="KW-1185">Reference proteome</keyword>